<sequence length="108" mass="12389">MGSDVKMEELQNLLADEQRAQELQEDKKSMYLEISEKLKSLENVNGFLLIGQLIYRVGIFFTILSSPDSATLRFCIYLELLVGLLTIAYFLGNIVWLKTDIYKSFVSN</sequence>
<protein>
    <submittedName>
        <fullName evidence="2">Uncharacterized protein</fullName>
    </submittedName>
</protein>
<keyword evidence="1" id="KW-0472">Membrane</keyword>
<keyword evidence="1" id="KW-0812">Transmembrane</keyword>
<organism evidence="2 3">
    <name type="scientific">Schizosaccharomyces osmophilus</name>
    <dbReference type="NCBI Taxonomy" id="2545709"/>
    <lineage>
        <taxon>Eukaryota</taxon>
        <taxon>Fungi</taxon>
        <taxon>Dikarya</taxon>
        <taxon>Ascomycota</taxon>
        <taxon>Taphrinomycotina</taxon>
        <taxon>Schizosaccharomycetes</taxon>
        <taxon>Schizosaccharomycetales</taxon>
        <taxon>Schizosaccharomycetaceae</taxon>
        <taxon>Schizosaccharomyces</taxon>
    </lineage>
</organism>
<feature type="transmembrane region" description="Helical" evidence="1">
    <location>
        <begin position="76"/>
        <end position="97"/>
    </location>
</feature>
<proteinExistence type="predicted"/>
<evidence type="ECO:0000313" key="2">
    <source>
        <dbReference type="EMBL" id="WBW73448.1"/>
    </source>
</evidence>
<dbReference type="RefSeq" id="XP_056037691.1">
    <property type="nucleotide sequence ID" value="XM_056182454.1"/>
</dbReference>
<keyword evidence="3" id="KW-1185">Reference proteome</keyword>
<accession>A0AAE9WEU0</accession>
<feature type="transmembrane region" description="Helical" evidence="1">
    <location>
        <begin position="46"/>
        <end position="64"/>
    </location>
</feature>
<dbReference type="GeneID" id="80877143"/>
<evidence type="ECO:0000313" key="3">
    <source>
        <dbReference type="Proteomes" id="UP001212411"/>
    </source>
</evidence>
<dbReference type="EMBL" id="CP115612">
    <property type="protein sequence ID" value="WBW73448.1"/>
    <property type="molecule type" value="Genomic_DNA"/>
</dbReference>
<reference evidence="2 3" key="1">
    <citation type="journal article" date="2023" name="G3 (Bethesda)">
        <title>A high-quality reference genome for the fission yeast Schizosaccharomyces osmophilus.</title>
        <authorList>
            <person name="Jia G.S."/>
            <person name="Zhang W.C."/>
            <person name="Liang Y."/>
            <person name="Liu X.H."/>
            <person name="Rhind N."/>
            <person name="Pidoux A."/>
            <person name="Brysch-Herzberg M."/>
            <person name="Du L.L."/>
        </authorList>
    </citation>
    <scope>NUCLEOTIDE SEQUENCE [LARGE SCALE GENOMIC DNA]</scope>
    <source>
        <strain evidence="2 3">CBS 15793</strain>
    </source>
</reference>
<name>A0AAE9WEU0_9SCHI</name>
<evidence type="ECO:0000256" key="1">
    <source>
        <dbReference type="SAM" id="Phobius"/>
    </source>
</evidence>
<dbReference type="AlphaFoldDB" id="A0AAE9WEU0"/>
<gene>
    <name evidence="2" type="ORF">SOMG_03665</name>
</gene>
<dbReference type="Proteomes" id="UP001212411">
    <property type="component" value="Chromosome 2"/>
</dbReference>
<dbReference type="KEGG" id="som:SOMG_03665"/>
<keyword evidence="1" id="KW-1133">Transmembrane helix</keyword>